<keyword evidence="2" id="KW-1185">Reference proteome</keyword>
<evidence type="ECO:0000313" key="1">
    <source>
        <dbReference type="EMBL" id="OIV41694.1"/>
    </source>
</evidence>
<accession>A0A1J7BSM4</accession>
<comment type="caution">
    <text evidence="1">The sequence shown here is derived from an EMBL/GenBank/DDBJ whole genome shotgun (WGS) entry which is preliminary data.</text>
</comment>
<gene>
    <name evidence="1" type="ORF">BKM63_14345</name>
</gene>
<protein>
    <recommendedName>
        <fullName evidence="3">ATP-binding protein</fullName>
    </recommendedName>
</protein>
<dbReference type="Gene3D" id="3.30.565.10">
    <property type="entry name" value="Histidine kinase-like ATPase, C-terminal domain"/>
    <property type="match status" value="1"/>
</dbReference>
<name>A0A1J7BSM4_FLAJO</name>
<organism evidence="1 2">
    <name type="scientific">Flavobacterium johnsoniae</name>
    <name type="common">Cytophaga johnsonae</name>
    <dbReference type="NCBI Taxonomy" id="986"/>
    <lineage>
        <taxon>Bacteria</taxon>
        <taxon>Pseudomonadati</taxon>
        <taxon>Bacteroidota</taxon>
        <taxon>Flavobacteriia</taxon>
        <taxon>Flavobacteriales</taxon>
        <taxon>Flavobacteriaceae</taxon>
        <taxon>Flavobacterium</taxon>
    </lineage>
</organism>
<dbReference type="Pfam" id="PF13589">
    <property type="entry name" value="HATPase_c_3"/>
    <property type="match status" value="1"/>
</dbReference>
<dbReference type="EMBL" id="MLFK01000007">
    <property type="protein sequence ID" value="OIV41694.1"/>
    <property type="molecule type" value="Genomic_DNA"/>
</dbReference>
<dbReference type="RefSeq" id="WP_071637246.1">
    <property type="nucleotide sequence ID" value="NZ_MLFK01000007.1"/>
</dbReference>
<dbReference type="AlphaFoldDB" id="A0A1J7BSM4"/>
<evidence type="ECO:0000313" key="2">
    <source>
        <dbReference type="Proteomes" id="UP000182826"/>
    </source>
</evidence>
<proteinExistence type="predicted"/>
<dbReference type="OrthoDB" id="8765545at2"/>
<dbReference type="InterPro" id="IPR036890">
    <property type="entry name" value="HATPase_C_sf"/>
</dbReference>
<evidence type="ECO:0008006" key="3">
    <source>
        <dbReference type="Google" id="ProtNLM"/>
    </source>
</evidence>
<sequence>MAGNVNVTSNGIKKILSNYQTPSAIAEYIWNGFDATATTVILNYTVDTLGSLEYLEIIDNGYGINHSKLNSKFKPFYESEKAIKVSAPKHTSSMHGKNGVGRLTFFTFAKSAKWTTTFNNGKKFETNTIIINSSDLTDFTSQNIDNEADFSGTIVTFTDIQISENQMDKIIIPFLIREFCWFLELNKHKKFQIIINDAPLDYESNIAERDEKISLVFSDSKSGGKTEFKIKFIQWKEALHQEYSKYYFLNDKKNEIYKDHTTLNKKGDEFFHSVYIQSEYFNDFDFNSSENETQVSLFGKAKSSPEYRYLIKHINQFLREKRKPFLRKFADKLIENYEEHGIFPVYKTPWEEKYKKEDLIETLKSLYEIQPKLFTSLNINQKKTFVRFLDLLLDSSEREDIFEVLDEILDLSTTEKKDLAKILKTTKLNRVIATIKLIQDRYETVAILKELVFNKDLKANEVNHLQKMIESHYWIFGEQYHLVTSAEPKFEEALRRYIYLLTEKDTAVEIDHPHKLKEMDIFACRQNTLMDKIENIVVELKHPLINLGSSQYNQVYNYMELIQKQPEFNAPNMSWEFYLIGNKFDSSNFIQNHINTNKPHGISSLMMLLNEGRIKVYAKTWSEIFADFEIKHNYLNEKLKLEREQLTLEINDAHQAVMTAQINTAIQPKEVIVKQ</sequence>
<dbReference type="Proteomes" id="UP000182826">
    <property type="component" value="Unassembled WGS sequence"/>
</dbReference>
<reference evidence="1 2" key="1">
    <citation type="submission" date="2016-10" db="EMBL/GenBank/DDBJ databases">
        <title>Draft Genome Sequence of Rhizobacteria Flavobacterium johnsoniae CI04.</title>
        <authorList>
            <person name="Bravo J.I."/>
            <person name="Lozano G.L."/>
            <person name="Handelsman J."/>
        </authorList>
    </citation>
    <scope>NUCLEOTIDE SEQUENCE [LARGE SCALE GENOMIC DNA]</scope>
    <source>
        <strain evidence="1 2">CI04</strain>
    </source>
</reference>
<dbReference type="SUPFAM" id="SSF55874">
    <property type="entry name" value="ATPase domain of HSP90 chaperone/DNA topoisomerase II/histidine kinase"/>
    <property type="match status" value="1"/>
</dbReference>